<name>A0A2B7IYX1_CUTAC</name>
<dbReference type="EMBL" id="MVCE01000002">
    <property type="protein sequence ID" value="PGF34856.1"/>
    <property type="molecule type" value="Genomic_DNA"/>
</dbReference>
<dbReference type="RefSeq" id="WP_002518781.1">
    <property type="nucleotide sequence ID" value="NZ_CP033718.1"/>
</dbReference>
<evidence type="ECO:0000313" key="2">
    <source>
        <dbReference type="Proteomes" id="UP000226191"/>
    </source>
</evidence>
<gene>
    <name evidence="1" type="ORF">B1B09_04335</name>
</gene>
<sequence>MRIVVLDTWPCEPSLGGERFQGLTATASTGDQLGERAVIASLVVVWGATRLSSSRIDGLGRGFQRIGPRCLEGARSRPGVDDVDGCGDAACHISMVRGKTDDPARSPVPDQRS</sequence>
<accession>A0A2B7IYX1</accession>
<proteinExistence type="predicted"/>
<reference evidence="1 2" key="1">
    <citation type="submission" date="2017-02" db="EMBL/GenBank/DDBJ databases">
        <title>Prevalence of linear plasmids in Cutibacterium acnes isolates obtained from cancerous prostatic tissue.</title>
        <authorList>
            <person name="Davidsson S."/>
            <person name="Bruggemann H."/>
        </authorList>
    </citation>
    <scope>NUCLEOTIDE SEQUENCE [LARGE SCALE GENOMIC DNA]</scope>
    <source>
        <strain evidence="1 2">11-78</strain>
    </source>
</reference>
<evidence type="ECO:0000313" key="1">
    <source>
        <dbReference type="EMBL" id="PGF34856.1"/>
    </source>
</evidence>
<dbReference type="OrthoDB" id="9954837at2"/>
<comment type="caution">
    <text evidence="1">The sequence shown here is derived from an EMBL/GenBank/DDBJ whole genome shotgun (WGS) entry which is preliminary data.</text>
</comment>
<organism evidence="1 2">
    <name type="scientific">Cutibacterium acnes</name>
    <name type="common">Propionibacterium acnes</name>
    <dbReference type="NCBI Taxonomy" id="1747"/>
    <lineage>
        <taxon>Bacteria</taxon>
        <taxon>Bacillati</taxon>
        <taxon>Actinomycetota</taxon>
        <taxon>Actinomycetes</taxon>
        <taxon>Propionibacteriales</taxon>
        <taxon>Propionibacteriaceae</taxon>
        <taxon>Cutibacterium</taxon>
    </lineage>
</organism>
<dbReference type="Proteomes" id="UP000226191">
    <property type="component" value="Unassembled WGS sequence"/>
</dbReference>
<dbReference type="AlphaFoldDB" id="A0A2B7IYX1"/>
<protein>
    <submittedName>
        <fullName evidence="1">Uncharacterized protein</fullName>
    </submittedName>
</protein>